<name>K0SZA9_THAOC</name>
<organism evidence="1 2">
    <name type="scientific">Thalassiosira oceanica</name>
    <name type="common">Marine diatom</name>
    <dbReference type="NCBI Taxonomy" id="159749"/>
    <lineage>
        <taxon>Eukaryota</taxon>
        <taxon>Sar</taxon>
        <taxon>Stramenopiles</taxon>
        <taxon>Ochrophyta</taxon>
        <taxon>Bacillariophyta</taxon>
        <taxon>Coscinodiscophyceae</taxon>
        <taxon>Thalassiosirophycidae</taxon>
        <taxon>Thalassiosirales</taxon>
        <taxon>Thalassiosiraceae</taxon>
        <taxon>Thalassiosira</taxon>
    </lineage>
</organism>
<sequence length="66" mass="7467">MLSLTKFQKPNLGNLIADRLSGTTRQKPNLGFWGNPRDSEVGIKSDRRFDTLVGRLKAIPGEDYFE</sequence>
<reference evidence="1 2" key="1">
    <citation type="journal article" date="2012" name="Genome Biol.">
        <title>Genome and low-iron response of an oceanic diatom adapted to chronic iron limitation.</title>
        <authorList>
            <person name="Lommer M."/>
            <person name="Specht M."/>
            <person name="Roy A.S."/>
            <person name="Kraemer L."/>
            <person name="Andreson R."/>
            <person name="Gutowska M.A."/>
            <person name="Wolf J."/>
            <person name="Bergner S.V."/>
            <person name="Schilhabel M.B."/>
            <person name="Klostermeier U.C."/>
            <person name="Beiko R.G."/>
            <person name="Rosenstiel P."/>
            <person name="Hippler M."/>
            <person name="Laroche J."/>
        </authorList>
    </citation>
    <scope>NUCLEOTIDE SEQUENCE [LARGE SCALE GENOMIC DNA]</scope>
    <source>
        <strain evidence="1 2">CCMP1005</strain>
    </source>
</reference>
<comment type="caution">
    <text evidence="1">The sequence shown here is derived from an EMBL/GenBank/DDBJ whole genome shotgun (WGS) entry which is preliminary data.</text>
</comment>
<gene>
    <name evidence="1" type="ORF">THAOC_08312</name>
</gene>
<evidence type="ECO:0000313" key="2">
    <source>
        <dbReference type="Proteomes" id="UP000266841"/>
    </source>
</evidence>
<proteinExistence type="predicted"/>
<protein>
    <submittedName>
        <fullName evidence="1">Uncharacterized protein</fullName>
    </submittedName>
</protein>
<dbReference type="Proteomes" id="UP000266841">
    <property type="component" value="Unassembled WGS sequence"/>
</dbReference>
<accession>K0SZA9</accession>
<dbReference type="AlphaFoldDB" id="K0SZA9"/>
<keyword evidence="2" id="KW-1185">Reference proteome</keyword>
<dbReference type="EMBL" id="AGNL01008687">
    <property type="protein sequence ID" value="EJK70334.1"/>
    <property type="molecule type" value="Genomic_DNA"/>
</dbReference>
<evidence type="ECO:0000313" key="1">
    <source>
        <dbReference type="EMBL" id="EJK70334.1"/>
    </source>
</evidence>